<dbReference type="Pfam" id="PF00383">
    <property type="entry name" value="dCMP_cyt_deam_1"/>
    <property type="match status" value="1"/>
</dbReference>
<dbReference type="CDD" id="cd01283">
    <property type="entry name" value="cytidine_deaminase"/>
    <property type="match status" value="1"/>
</dbReference>
<evidence type="ECO:0000256" key="8">
    <source>
        <dbReference type="ARBA" id="ARBA00032005"/>
    </source>
</evidence>
<evidence type="ECO:0000313" key="11">
    <source>
        <dbReference type="EMBL" id="SVA10353.1"/>
    </source>
</evidence>
<dbReference type="Gene3D" id="3.40.140.10">
    <property type="entry name" value="Cytidine Deaminase, domain 2"/>
    <property type="match status" value="1"/>
</dbReference>
<dbReference type="PANTHER" id="PTHR11644:SF2">
    <property type="entry name" value="CYTIDINE DEAMINASE"/>
    <property type="match status" value="1"/>
</dbReference>
<protein>
    <recommendedName>
        <fullName evidence="4">cytidine deaminase</fullName>
        <ecNumber evidence="4">3.5.4.5</ecNumber>
    </recommendedName>
    <alternativeName>
        <fullName evidence="8">Cytidine aminohydrolase</fullName>
    </alternativeName>
</protein>
<dbReference type="FunFam" id="3.40.140.10:FF:000008">
    <property type="entry name" value="Cytidine deaminase"/>
    <property type="match status" value="1"/>
</dbReference>
<dbReference type="GO" id="GO:0008270">
    <property type="term" value="F:zinc ion binding"/>
    <property type="evidence" value="ECO:0007669"/>
    <property type="project" value="InterPro"/>
</dbReference>
<dbReference type="InterPro" id="IPR016192">
    <property type="entry name" value="APOBEC/CMP_deaminase_Zn-bd"/>
</dbReference>
<dbReference type="InterPro" id="IPR050202">
    <property type="entry name" value="Cyt/Deoxycyt_deaminase"/>
</dbReference>
<evidence type="ECO:0000256" key="5">
    <source>
        <dbReference type="ARBA" id="ARBA00022723"/>
    </source>
</evidence>
<reference evidence="11" key="1">
    <citation type="submission" date="2018-05" db="EMBL/GenBank/DDBJ databases">
        <authorList>
            <person name="Lanie J.A."/>
            <person name="Ng W.-L."/>
            <person name="Kazmierczak K.M."/>
            <person name="Andrzejewski T.M."/>
            <person name="Davidsen T.M."/>
            <person name="Wayne K.J."/>
            <person name="Tettelin H."/>
            <person name="Glass J.I."/>
            <person name="Rusch D."/>
            <person name="Podicherti R."/>
            <person name="Tsui H.-C.T."/>
            <person name="Winkler M.E."/>
        </authorList>
    </citation>
    <scope>NUCLEOTIDE SEQUENCE</scope>
</reference>
<dbReference type="InterPro" id="IPR016193">
    <property type="entry name" value="Cytidine_deaminase-like"/>
</dbReference>
<keyword evidence="7" id="KW-0862">Zinc</keyword>
<dbReference type="EMBL" id="UINC01003921">
    <property type="protein sequence ID" value="SVA10353.1"/>
    <property type="molecule type" value="Genomic_DNA"/>
</dbReference>
<comment type="cofactor">
    <cofactor evidence="1">
        <name>Zn(2+)</name>
        <dbReference type="ChEBI" id="CHEBI:29105"/>
    </cofactor>
</comment>
<dbReference type="NCBIfam" id="NF004064">
    <property type="entry name" value="PRK05578.1"/>
    <property type="match status" value="1"/>
</dbReference>
<gene>
    <name evidence="11" type="ORF">METZ01_LOCUS63207</name>
</gene>
<dbReference type="EC" id="3.5.4.5" evidence="4"/>
<evidence type="ECO:0000256" key="2">
    <source>
        <dbReference type="ARBA" id="ARBA00003949"/>
    </source>
</evidence>
<evidence type="ECO:0000256" key="9">
    <source>
        <dbReference type="ARBA" id="ARBA00049558"/>
    </source>
</evidence>
<dbReference type="NCBIfam" id="TIGR01354">
    <property type="entry name" value="cyt_deam_tetra"/>
    <property type="match status" value="1"/>
</dbReference>
<comment type="similarity">
    <text evidence="3">Belongs to the cytidine and deoxycytidylate deaminase family.</text>
</comment>
<comment type="function">
    <text evidence="2">This enzyme scavenges exogenous and endogenous cytidine and 2'-deoxycytidine for UMP synthesis.</text>
</comment>
<dbReference type="AlphaFoldDB" id="A0A381T982"/>
<dbReference type="GO" id="GO:0004126">
    <property type="term" value="F:cytidine deaminase activity"/>
    <property type="evidence" value="ECO:0007669"/>
    <property type="project" value="UniProtKB-EC"/>
</dbReference>
<dbReference type="PROSITE" id="PS51747">
    <property type="entry name" value="CYT_DCMP_DEAMINASES_2"/>
    <property type="match status" value="1"/>
</dbReference>
<evidence type="ECO:0000256" key="3">
    <source>
        <dbReference type="ARBA" id="ARBA00006576"/>
    </source>
</evidence>
<dbReference type="GO" id="GO:0055086">
    <property type="term" value="P:nucleobase-containing small molecule metabolic process"/>
    <property type="evidence" value="ECO:0007669"/>
    <property type="project" value="UniProtKB-ARBA"/>
</dbReference>
<dbReference type="InterPro" id="IPR002125">
    <property type="entry name" value="CMP_dCMP_dom"/>
</dbReference>
<evidence type="ECO:0000256" key="6">
    <source>
        <dbReference type="ARBA" id="ARBA00022801"/>
    </source>
</evidence>
<dbReference type="GO" id="GO:0072527">
    <property type="term" value="P:pyrimidine-containing compound metabolic process"/>
    <property type="evidence" value="ECO:0007669"/>
    <property type="project" value="UniProtKB-ARBA"/>
</dbReference>
<proteinExistence type="inferred from homology"/>
<sequence>MSKDKLIKTAIDMRAKAIAPYSEYKVGAAIQTETGEIIGGCNIENSSYSLTCCAERVALFRAIAEGFTKFKALSVSTKNAGMPCGACRQVIWDLCGDIPIYICDDTGLVSTNYTNELIPQPFDKTKL</sequence>
<evidence type="ECO:0000256" key="4">
    <source>
        <dbReference type="ARBA" id="ARBA00012783"/>
    </source>
</evidence>
<dbReference type="PANTHER" id="PTHR11644">
    <property type="entry name" value="CYTIDINE DEAMINASE"/>
    <property type="match status" value="1"/>
</dbReference>
<evidence type="ECO:0000259" key="10">
    <source>
        <dbReference type="PROSITE" id="PS51747"/>
    </source>
</evidence>
<keyword evidence="6" id="KW-0378">Hydrolase</keyword>
<keyword evidence="5" id="KW-0479">Metal-binding</keyword>
<accession>A0A381T982</accession>
<name>A0A381T982_9ZZZZ</name>
<dbReference type="GO" id="GO:0005829">
    <property type="term" value="C:cytosol"/>
    <property type="evidence" value="ECO:0007669"/>
    <property type="project" value="TreeGrafter"/>
</dbReference>
<dbReference type="GO" id="GO:0042802">
    <property type="term" value="F:identical protein binding"/>
    <property type="evidence" value="ECO:0007669"/>
    <property type="project" value="UniProtKB-ARBA"/>
</dbReference>
<dbReference type="PROSITE" id="PS00903">
    <property type="entry name" value="CYT_DCMP_DEAMINASES_1"/>
    <property type="match status" value="1"/>
</dbReference>
<organism evidence="11">
    <name type="scientific">marine metagenome</name>
    <dbReference type="NCBI Taxonomy" id="408172"/>
    <lineage>
        <taxon>unclassified sequences</taxon>
        <taxon>metagenomes</taxon>
        <taxon>ecological metagenomes</taxon>
    </lineage>
</organism>
<evidence type="ECO:0000256" key="1">
    <source>
        <dbReference type="ARBA" id="ARBA00001947"/>
    </source>
</evidence>
<dbReference type="SUPFAM" id="SSF53927">
    <property type="entry name" value="Cytidine deaminase-like"/>
    <property type="match status" value="1"/>
</dbReference>
<feature type="domain" description="CMP/dCMP-type deaminase" evidence="10">
    <location>
        <begin position="1"/>
        <end position="120"/>
    </location>
</feature>
<dbReference type="InterPro" id="IPR006262">
    <property type="entry name" value="Cyt_deam_tetra"/>
</dbReference>
<evidence type="ECO:0000256" key="7">
    <source>
        <dbReference type="ARBA" id="ARBA00022833"/>
    </source>
</evidence>
<comment type="catalytic activity">
    <reaction evidence="9">
        <text>cytidine + H2O + H(+) = uridine + NH4(+)</text>
        <dbReference type="Rhea" id="RHEA:16069"/>
        <dbReference type="ChEBI" id="CHEBI:15377"/>
        <dbReference type="ChEBI" id="CHEBI:15378"/>
        <dbReference type="ChEBI" id="CHEBI:16704"/>
        <dbReference type="ChEBI" id="CHEBI:17562"/>
        <dbReference type="ChEBI" id="CHEBI:28938"/>
        <dbReference type="EC" id="3.5.4.5"/>
    </reaction>
</comment>